<dbReference type="InterPro" id="IPR052177">
    <property type="entry name" value="Divisome_Glycosyl_Hydrolase"/>
</dbReference>
<dbReference type="PROSITE" id="PS51257">
    <property type="entry name" value="PROKAR_LIPOPROTEIN"/>
    <property type="match status" value="1"/>
</dbReference>
<evidence type="ECO:0000259" key="4">
    <source>
        <dbReference type="Pfam" id="PF02638"/>
    </source>
</evidence>
<protein>
    <submittedName>
        <fullName evidence="5">Uncharacterized lipoprotein YddW (UPF0748 family)</fullName>
    </submittedName>
</protein>
<evidence type="ECO:0000256" key="3">
    <source>
        <dbReference type="SAM" id="SignalP"/>
    </source>
</evidence>
<feature type="region of interest" description="Disordered" evidence="2">
    <location>
        <begin position="28"/>
        <end position="59"/>
    </location>
</feature>
<dbReference type="RefSeq" id="WP_141925083.1">
    <property type="nucleotide sequence ID" value="NZ_VFQC01000001.1"/>
</dbReference>
<gene>
    <name evidence="5" type="ORF">FHX37_1440</name>
</gene>
<dbReference type="SUPFAM" id="SSF51445">
    <property type="entry name" value="(Trans)glycosidases"/>
    <property type="match status" value="1"/>
</dbReference>
<evidence type="ECO:0000256" key="1">
    <source>
        <dbReference type="ARBA" id="ARBA00022729"/>
    </source>
</evidence>
<comment type="caution">
    <text evidence="5">The sequence shown here is derived from an EMBL/GenBank/DDBJ whole genome shotgun (WGS) entry which is preliminary data.</text>
</comment>
<dbReference type="Gene3D" id="2.60.40.10">
    <property type="entry name" value="Immunoglobulins"/>
    <property type="match status" value="1"/>
</dbReference>
<reference evidence="5 6" key="1">
    <citation type="submission" date="2019-06" db="EMBL/GenBank/DDBJ databases">
        <title>Sequencing the genomes of 1000 actinobacteria strains.</title>
        <authorList>
            <person name="Klenk H.-P."/>
        </authorList>
    </citation>
    <scope>NUCLEOTIDE SEQUENCE [LARGE SCALE GENOMIC DNA]</scope>
    <source>
        <strain evidence="5 6">DSM 45015</strain>
    </source>
</reference>
<dbReference type="Gene3D" id="3.20.20.80">
    <property type="entry name" value="Glycosidases"/>
    <property type="match status" value="1"/>
</dbReference>
<feature type="chain" id="PRO_5039717995" evidence="3">
    <location>
        <begin position="24"/>
        <end position="534"/>
    </location>
</feature>
<dbReference type="AlphaFoldDB" id="A0A543NI65"/>
<feature type="signal peptide" evidence="3">
    <location>
        <begin position="1"/>
        <end position="23"/>
    </location>
</feature>
<sequence>MGWLGRGAAALVMVPLVAGCASVTPGTAPDAGTARKGQPSPSGYPSGQVPEDCEADMHPPKRQMRGAWIATVRNIDWPSDTGLDTEQQKQELRDQFDRAQELNLNTVFFHVRPTADALYESDKEPWARYLTGEQGGDPGYDPLSFALEEAHKRGLELHAWFNPYRVGWKEPDLEGLVEDHPVREHPDWLVEYDDQGFFDPGNPDVQQWVSDVVIDVVQRYDVDGVHFDDYFYPYPVEGEEFDDDASWNEYGDGFDTRDEWRRDNVTTLIADVHERINETKPWVRFGVSPFGIWRNEDSDPNGSETSGLQSYDALYADTRGWIRAEIIDYVVPQLYWPQGFEAADYARLVPWWSDTVSGTDVDLYIGQAAYRVGDEGWKGEDALSAQLDFNTEHQEVAGDVYFSMTDLSNAASAAIERTAADHYPAPALPPVAADADTVPQPVRRLDARSVGERVELEWDAVDRARFYAVYRVPAGSTDPCEALAGRHPLAVTGAQQRTFTDSSPPDGPVRYYVTVVDAYRSQGPPGPAAPVNGR</sequence>
<proteinExistence type="predicted"/>
<dbReference type="EMBL" id="VFQC01000001">
    <property type="protein sequence ID" value="TQN31533.1"/>
    <property type="molecule type" value="Genomic_DNA"/>
</dbReference>
<keyword evidence="6" id="KW-1185">Reference proteome</keyword>
<evidence type="ECO:0000256" key="2">
    <source>
        <dbReference type="SAM" id="MobiDB-lite"/>
    </source>
</evidence>
<keyword evidence="5" id="KW-0449">Lipoprotein</keyword>
<accession>A0A543NI65</accession>
<keyword evidence="1 3" id="KW-0732">Signal</keyword>
<feature type="domain" description="Glycosyl hydrolase-like 10" evidence="4">
    <location>
        <begin position="63"/>
        <end position="374"/>
    </location>
</feature>
<dbReference type="Proteomes" id="UP000317422">
    <property type="component" value="Unassembled WGS sequence"/>
</dbReference>
<dbReference type="OrthoDB" id="9773203at2"/>
<dbReference type="InterPro" id="IPR013783">
    <property type="entry name" value="Ig-like_fold"/>
</dbReference>
<dbReference type="InterPro" id="IPR017853">
    <property type="entry name" value="GH"/>
</dbReference>
<dbReference type="InterPro" id="IPR003790">
    <property type="entry name" value="GHL10"/>
</dbReference>
<evidence type="ECO:0000313" key="5">
    <source>
        <dbReference type="EMBL" id="TQN31533.1"/>
    </source>
</evidence>
<evidence type="ECO:0000313" key="6">
    <source>
        <dbReference type="Proteomes" id="UP000317422"/>
    </source>
</evidence>
<dbReference type="PANTHER" id="PTHR43405:SF1">
    <property type="entry name" value="GLYCOSYL HYDROLASE DIGH"/>
    <property type="match status" value="1"/>
</dbReference>
<name>A0A543NI65_9ACTN</name>
<dbReference type="GO" id="GO:0005975">
    <property type="term" value="P:carbohydrate metabolic process"/>
    <property type="evidence" value="ECO:0007669"/>
    <property type="project" value="UniProtKB-ARBA"/>
</dbReference>
<dbReference type="Pfam" id="PF02638">
    <property type="entry name" value="GHL10"/>
    <property type="match status" value="1"/>
</dbReference>
<organism evidence="5 6">
    <name type="scientific">Haloactinospora alba</name>
    <dbReference type="NCBI Taxonomy" id="405555"/>
    <lineage>
        <taxon>Bacteria</taxon>
        <taxon>Bacillati</taxon>
        <taxon>Actinomycetota</taxon>
        <taxon>Actinomycetes</taxon>
        <taxon>Streptosporangiales</taxon>
        <taxon>Nocardiopsidaceae</taxon>
        <taxon>Haloactinospora</taxon>
    </lineage>
</organism>
<dbReference type="PANTHER" id="PTHR43405">
    <property type="entry name" value="GLYCOSYL HYDROLASE DIGH"/>
    <property type="match status" value="1"/>
</dbReference>